<protein>
    <recommendedName>
        <fullName evidence="4">Lipoprotein</fullName>
    </recommendedName>
</protein>
<accession>A0A9D0ZRC8</accession>
<keyword evidence="1" id="KW-0732">Signal</keyword>
<evidence type="ECO:0008006" key="4">
    <source>
        <dbReference type="Google" id="ProtNLM"/>
    </source>
</evidence>
<feature type="chain" id="PRO_5039400972" description="Lipoprotein" evidence="1">
    <location>
        <begin position="25"/>
        <end position="140"/>
    </location>
</feature>
<evidence type="ECO:0000256" key="1">
    <source>
        <dbReference type="SAM" id="SignalP"/>
    </source>
</evidence>
<sequence>MKILKGIAVIFVLSITAACMGVQADDYLGLIGVDIPAGYEGVYTSKNVKKTQYSHQYLSTVGSTDDRAVRARVNNTNGDHGSYYNLTQGGCNRITGSNGVGTNPGTYNLNVQVVGFHITTTEYTGTWILDEDLMHNSGIC</sequence>
<reference evidence="2" key="1">
    <citation type="submission" date="2020-10" db="EMBL/GenBank/DDBJ databases">
        <authorList>
            <person name="Gilroy R."/>
        </authorList>
    </citation>
    <scope>NUCLEOTIDE SEQUENCE</scope>
    <source>
        <strain evidence="2">CHK147-3167</strain>
    </source>
</reference>
<dbReference type="PROSITE" id="PS51257">
    <property type="entry name" value="PROKAR_LIPOPROTEIN"/>
    <property type="match status" value="1"/>
</dbReference>
<dbReference type="Proteomes" id="UP000886786">
    <property type="component" value="Unassembled WGS sequence"/>
</dbReference>
<name>A0A9D0ZRC8_9FIRM</name>
<evidence type="ECO:0000313" key="2">
    <source>
        <dbReference type="EMBL" id="HIQ90808.1"/>
    </source>
</evidence>
<feature type="signal peptide" evidence="1">
    <location>
        <begin position="1"/>
        <end position="24"/>
    </location>
</feature>
<comment type="caution">
    <text evidence="2">The sequence shown here is derived from an EMBL/GenBank/DDBJ whole genome shotgun (WGS) entry which is preliminary data.</text>
</comment>
<gene>
    <name evidence="2" type="ORF">IAB27_04205</name>
</gene>
<proteinExistence type="predicted"/>
<evidence type="ECO:0000313" key="3">
    <source>
        <dbReference type="Proteomes" id="UP000886786"/>
    </source>
</evidence>
<reference evidence="2" key="2">
    <citation type="journal article" date="2021" name="PeerJ">
        <title>Extensive microbial diversity within the chicken gut microbiome revealed by metagenomics and culture.</title>
        <authorList>
            <person name="Gilroy R."/>
            <person name="Ravi A."/>
            <person name="Getino M."/>
            <person name="Pursley I."/>
            <person name="Horton D.L."/>
            <person name="Alikhan N.F."/>
            <person name="Baker D."/>
            <person name="Gharbi K."/>
            <person name="Hall N."/>
            <person name="Watson M."/>
            <person name="Adriaenssens E.M."/>
            <person name="Foster-Nyarko E."/>
            <person name="Jarju S."/>
            <person name="Secka A."/>
            <person name="Antonio M."/>
            <person name="Oren A."/>
            <person name="Chaudhuri R.R."/>
            <person name="La Ragione R."/>
            <person name="Hildebrand F."/>
            <person name="Pallen M.J."/>
        </authorList>
    </citation>
    <scope>NUCLEOTIDE SEQUENCE</scope>
    <source>
        <strain evidence="2">CHK147-3167</strain>
    </source>
</reference>
<organism evidence="2 3">
    <name type="scientific">Candidatus Coprosoma intestinipullorum</name>
    <dbReference type="NCBI Taxonomy" id="2840752"/>
    <lineage>
        <taxon>Bacteria</taxon>
        <taxon>Bacillati</taxon>
        <taxon>Bacillota</taxon>
        <taxon>Bacillota incertae sedis</taxon>
        <taxon>Candidatus Coprosoma</taxon>
    </lineage>
</organism>
<dbReference type="AlphaFoldDB" id="A0A9D0ZRC8"/>
<dbReference type="EMBL" id="DVFV01000075">
    <property type="protein sequence ID" value="HIQ90808.1"/>
    <property type="molecule type" value="Genomic_DNA"/>
</dbReference>